<dbReference type="RefSeq" id="WP_143655787.1">
    <property type="nucleotide sequence ID" value="NZ_BAAATM010000019.1"/>
</dbReference>
<evidence type="ECO:0000313" key="2">
    <source>
        <dbReference type="EMBL" id="GAA2553041.1"/>
    </source>
</evidence>
<reference evidence="3" key="1">
    <citation type="journal article" date="2019" name="Int. J. Syst. Evol. Microbiol.">
        <title>The Global Catalogue of Microorganisms (GCM) 10K type strain sequencing project: providing services to taxonomists for standard genome sequencing and annotation.</title>
        <authorList>
            <consortium name="The Broad Institute Genomics Platform"/>
            <consortium name="The Broad Institute Genome Sequencing Center for Infectious Disease"/>
            <person name="Wu L."/>
            <person name="Ma J."/>
        </authorList>
    </citation>
    <scope>NUCLEOTIDE SEQUENCE [LARGE SCALE GENOMIC DNA]</scope>
    <source>
        <strain evidence="3">JCM 6924</strain>
    </source>
</reference>
<evidence type="ECO:0000313" key="3">
    <source>
        <dbReference type="Proteomes" id="UP001501095"/>
    </source>
</evidence>
<protein>
    <submittedName>
        <fullName evidence="2">Uncharacterized protein</fullName>
    </submittedName>
</protein>
<dbReference type="EMBL" id="BAAATM010000019">
    <property type="protein sequence ID" value="GAA2553041.1"/>
    <property type="molecule type" value="Genomic_DNA"/>
</dbReference>
<gene>
    <name evidence="2" type="ORF">GCM10010423_62290</name>
</gene>
<evidence type="ECO:0000256" key="1">
    <source>
        <dbReference type="SAM" id="MobiDB-lite"/>
    </source>
</evidence>
<comment type="caution">
    <text evidence="2">The sequence shown here is derived from an EMBL/GenBank/DDBJ whole genome shotgun (WGS) entry which is preliminary data.</text>
</comment>
<accession>A0ABP6BAU7</accession>
<keyword evidence="3" id="KW-1185">Reference proteome</keyword>
<proteinExistence type="predicted"/>
<dbReference type="Proteomes" id="UP001501095">
    <property type="component" value="Unassembled WGS sequence"/>
</dbReference>
<feature type="region of interest" description="Disordered" evidence="1">
    <location>
        <begin position="1"/>
        <end position="30"/>
    </location>
</feature>
<organism evidence="2 3">
    <name type="scientific">Streptomyces levis</name>
    <dbReference type="NCBI Taxonomy" id="285566"/>
    <lineage>
        <taxon>Bacteria</taxon>
        <taxon>Bacillati</taxon>
        <taxon>Actinomycetota</taxon>
        <taxon>Actinomycetes</taxon>
        <taxon>Kitasatosporales</taxon>
        <taxon>Streptomycetaceae</taxon>
        <taxon>Streptomyces</taxon>
    </lineage>
</organism>
<sequence>MKLGKALAMGVAEEQPQARGVGSDARESVGGGEAVGAGVLTVDEGVGAPAAQVEATANQVEAPAVQEVPVAR</sequence>
<name>A0ABP6BAU7_9ACTN</name>